<proteinExistence type="predicted"/>
<sequence>MKLSPYRFEHNNSEHTTRYRSHTITTITSDGHLTPSRASTATATAIPPPAPSLSRCLRQSPSTRSHRDCDSRPGYSHGT</sequence>
<accession>A0A5B7E5C4</accession>
<protein>
    <submittedName>
        <fullName evidence="2">Uncharacterized protein</fullName>
    </submittedName>
</protein>
<feature type="compositionally biased region" description="Basic and acidic residues" evidence="1">
    <location>
        <begin position="7"/>
        <end position="17"/>
    </location>
</feature>
<feature type="compositionally biased region" description="Polar residues" evidence="1">
    <location>
        <begin position="22"/>
        <end position="31"/>
    </location>
</feature>
<feature type="region of interest" description="Disordered" evidence="1">
    <location>
        <begin position="1"/>
        <end position="79"/>
    </location>
</feature>
<evidence type="ECO:0000313" key="3">
    <source>
        <dbReference type="Proteomes" id="UP000324222"/>
    </source>
</evidence>
<feature type="compositionally biased region" description="Low complexity" evidence="1">
    <location>
        <begin position="34"/>
        <end position="45"/>
    </location>
</feature>
<dbReference type="EMBL" id="VSRR010001918">
    <property type="protein sequence ID" value="MPC28473.1"/>
    <property type="molecule type" value="Genomic_DNA"/>
</dbReference>
<reference evidence="2 3" key="1">
    <citation type="submission" date="2019-05" db="EMBL/GenBank/DDBJ databases">
        <title>Another draft genome of Portunus trituberculatus and its Hox gene families provides insights of decapod evolution.</title>
        <authorList>
            <person name="Jeong J.-H."/>
            <person name="Song I."/>
            <person name="Kim S."/>
            <person name="Choi T."/>
            <person name="Kim D."/>
            <person name="Ryu S."/>
            <person name="Kim W."/>
        </authorList>
    </citation>
    <scope>NUCLEOTIDE SEQUENCE [LARGE SCALE GENOMIC DNA]</scope>
    <source>
        <tissue evidence="2">Muscle</tissue>
    </source>
</reference>
<evidence type="ECO:0000256" key="1">
    <source>
        <dbReference type="SAM" id="MobiDB-lite"/>
    </source>
</evidence>
<gene>
    <name evidence="2" type="ORF">E2C01_021679</name>
</gene>
<dbReference type="Proteomes" id="UP000324222">
    <property type="component" value="Unassembled WGS sequence"/>
</dbReference>
<keyword evidence="3" id="KW-1185">Reference proteome</keyword>
<name>A0A5B7E5C4_PORTR</name>
<organism evidence="2 3">
    <name type="scientific">Portunus trituberculatus</name>
    <name type="common">Swimming crab</name>
    <name type="synonym">Neptunus trituberculatus</name>
    <dbReference type="NCBI Taxonomy" id="210409"/>
    <lineage>
        <taxon>Eukaryota</taxon>
        <taxon>Metazoa</taxon>
        <taxon>Ecdysozoa</taxon>
        <taxon>Arthropoda</taxon>
        <taxon>Crustacea</taxon>
        <taxon>Multicrustacea</taxon>
        <taxon>Malacostraca</taxon>
        <taxon>Eumalacostraca</taxon>
        <taxon>Eucarida</taxon>
        <taxon>Decapoda</taxon>
        <taxon>Pleocyemata</taxon>
        <taxon>Brachyura</taxon>
        <taxon>Eubrachyura</taxon>
        <taxon>Portunoidea</taxon>
        <taxon>Portunidae</taxon>
        <taxon>Portuninae</taxon>
        <taxon>Portunus</taxon>
    </lineage>
</organism>
<evidence type="ECO:0000313" key="2">
    <source>
        <dbReference type="EMBL" id="MPC28473.1"/>
    </source>
</evidence>
<dbReference type="AlphaFoldDB" id="A0A5B7E5C4"/>
<comment type="caution">
    <text evidence="2">The sequence shown here is derived from an EMBL/GenBank/DDBJ whole genome shotgun (WGS) entry which is preliminary data.</text>
</comment>